<name>G2KSX2_MICAA</name>
<evidence type="ECO:0000313" key="2">
    <source>
        <dbReference type="EMBL" id="AEP10117.1"/>
    </source>
</evidence>
<dbReference type="EMBL" id="CP002382">
    <property type="protein sequence ID" value="AEP10117.1"/>
    <property type="molecule type" value="Genomic_DNA"/>
</dbReference>
<gene>
    <name evidence="2" type="ordered locus">MICA_1806</name>
</gene>
<feature type="chain" id="PRO_5003432545" evidence="1">
    <location>
        <begin position="24"/>
        <end position="365"/>
    </location>
</feature>
<feature type="signal peptide" evidence="1">
    <location>
        <begin position="1"/>
        <end position="23"/>
    </location>
</feature>
<organism evidence="2 3">
    <name type="scientific">Micavibrio aeruginosavorus (strain ARL-13)</name>
    <dbReference type="NCBI Taxonomy" id="856793"/>
    <lineage>
        <taxon>Bacteria</taxon>
        <taxon>Pseudomonadati</taxon>
        <taxon>Bdellovibrionota</taxon>
        <taxon>Bdellovibrionia</taxon>
        <taxon>Bdellovibrionales</taxon>
        <taxon>Pseudobdellovibrionaceae</taxon>
        <taxon>Micavibrio</taxon>
    </lineage>
</organism>
<dbReference type="HOGENOM" id="CLU_758237_0_0_5"/>
<evidence type="ECO:0000313" key="3">
    <source>
        <dbReference type="Proteomes" id="UP000009286"/>
    </source>
</evidence>
<dbReference type="Proteomes" id="UP000009286">
    <property type="component" value="Chromosome"/>
</dbReference>
<sequence length="365" mass="41144">MRISKFAKFIPPFLLGSALLSVATHLVPGIVSTPVDDYIKDNDMPAAYLDLFHVKNTRIYHRYNPLYPFHLGGLGTRIVIEEAKELDRPADKAVAYGLSVPAGYYLAFDRMFSTFIPPYHSIDAFSIKNTGSLNERAHFVRPPGAIDMDDTIEAFTKFDDVSYQSKTDPKTLAQLFKEYIFLHELRHGDQDRKAHDLSNEGDADVYALKALAYAHPDKKEAIKEINDLTYNLRVINGAKGGFVHATSDIIAHGETSYLSAAVEQRSMSNLHYILNDFVEHNKKELSSIDTKIEKRYHVAKAIAGMPDIPALPHLKRLANEFTQSVEFFNARNAKPLLQEPEKYKTLDLEAMEKTYIPAPNLIPTS</sequence>
<proteinExistence type="predicted"/>
<keyword evidence="1" id="KW-0732">Signal</keyword>
<evidence type="ECO:0000256" key="1">
    <source>
        <dbReference type="SAM" id="SignalP"/>
    </source>
</evidence>
<reference evidence="2 3" key="1">
    <citation type="journal article" date="2011" name="BMC Genomics">
        <title>Genomic insights into an obligate epibiotic bacterial predator: Micavibrio aeruginosavorus ARL-13.</title>
        <authorList>
            <person name="Wang Z."/>
            <person name="Kadouri D."/>
            <person name="Wu M."/>
        </authorList>
    </citation>
    <scope>NUCLEOTIDE SEQUENCE [LARGE SCALE GENOMIC DNA]</scope>
    <source>
        <strain evidence="2 3">ARL-13</strain>
    </source>
</reference>
<protein>
    <submittedName>
        <fullName evidence="2">Uncharacterized protein</fullName>
    </submittedName>
</protein>
<dbReference type="AlphaFoldDB" id="G2KSX2"/>
<keyword evidence="3" id="KW-1185">Reference proteome</keyword>
<accession>G2KSX2</accession>
<dbReference type="KEGG" id="mai:MICA_1806"/>
<dbReference type="RefSeq" id="WP_014103340.1">
    <property type="nucleotide sequence ID" value="NC_016026.1"/>
</dbReference>